<comment type="caution">
    <text evidence="2">The sequence shown here is derived from an EMBL/GenBank/DDBJ whole genome shotgun (WGS) entry which is preliminary data.</text>
</comment>
<gene>
    <name evidence="2" type="ORF">B9Z65_5869</name>
</gene>
<keyword evidence="1" id="KW-1133">Transmembrane helix</keyword>
<name>A0A2P7YJB8_9PEZI</name>
<organism evidence="2 3">
    <name type="scientific">Elsinoe australis</name>
    <dbReference type="NCBI Taxonomy" id="40998"/>
    <lineage>
        <taxon>Eukaryota</taxon>
        <taxon>Fungi</taxon>
        <taxon>Dikarya</taxon>
        <taxon>Ascomycota</taxon>
        <taxon>Pezizomycotina</taxon>
        <taxon>Dothideomycetes</taxon>
        <taxon>Dothideomycetidae</taxon>
        <taxon>Myriangiales</taxon>
        <taxon>Elsinoaceae</taxon>
        <taxon>Elsinoe</taxon>
    </lineage>
</organism>
<evidence type="ECO:0000256" key="1">
    <source>
        <dbReference type="SAM" id="Phobius"/>
    </source>
</evidence>
<feature type="transmembrane region" description="Helical" evidence="1">
    <location>
        <begin position="289"/>
        <end position="311"/>
    </location>
</feature>
<sequence>MIRVILNIILGAFLYFYNVFQSLLSLKFPYRLHLFEFGDLYLVPTFIKHHFQITLTAQWTRRLPLLQSHAPAHHATTLLTQILANITDTTTTPYTIIEFCSGAGGPTPHIERAVNAARLRSNLPPILFRLSDLVPNLEAWIPLSAASEHLSFIPQRVNALNPPPSTISVSVRGDMHVPLSGEYADEEVSVTGKVTVDEGRQAQRERDREAKKATCTARTKVMHLFCLSFHHFEDEDARRVVRSMLSNSDAFCVVELQERSLGCLAMLALEPVLLFLVSWYWFWGDWSQLFWTYVVPVLPVLHGWDGVVSCLRTRTFGEMREMIDGVIAEARREMEKVLVFNGQPKGRWQGLVQDQWTISEARVKHTWPAGYLHATIGIRKEIRRGMD</sequence>
<keyword evidence="1" id="KW-0812">Transmembrane</keyword>
<keyword evidence="3" id="KW-1185">Reference proteome</keyword>
<reference evidence="2 3" key="1">
    <citation type="submission" date="2017-05" db="EMBL/GenBank/DDBJ databases">
        <title>Draft genome sequence of Elsinoe australis.</title>
        <authorList>
            <person name="Cheng Q."/>
        </authorList>
    </citation>
    <scope>NUCLEOTIDE SEQUENCE [LARGE SCALE GENOMIC DNA]</scope>
    <source>
        <strain evidence="2 3">NL1</strain>
    </source>
</reference>
<accession>A0A2P7YJB8</accession>
<dbReference type="EMBL" id="NHZQ01000422">
    <property type="protein sequence ID" value="PSK36054.1"/>
    <property type="molecule type" value="Genomic_DNA"/>
</dbReference>
<dbReference type="STRING" id="40998.A0A2P7YJB8"/>
<feature type="transmembrane region" description="Helical" evidence="1">
    <location>
        <begin position="261"/>
        <end position="283"/>
    </location>
</feature>
<proteinExistence type="predicted"/>
<dbReference type="AlphaFoldDB" id="A0A2P7YJB8"/>
<feature type="transmembrane region" description="Helical" evidence="1">
    <location>
        <begin position="6"/>
        <end position="26"/>
    </location>
</feature>
<evidence type="ECO:0000313" key="2">
    <source>
        <dbReference type="EMBL" id="PSK36054.1"/>
    </source>
</evidence>
<protein>
    <submittedName>
        <fullName evidence="2">Uncharacterized protein</fullName>
    </submittedName>
</protein>
<evidence type="ECO:0000313" key="3">
    <source>
        <dbReference type="Proteomes" id="UP000243723"/>
    </source>
</evidence>
<dbReference type="Proteomes" id="UP000243723">
    <property type="component" value="Unassembled WGS sequence"/>
</dbReference>
<keyword evidence="1" id="KW-0472">Membrane</keyword>
<dbReference type="OrthoDB" id="2101715at2759"/>